<reference evidence="2" key="1">
    <citation type="submission" date="2019-12" db="EMBL/GenBank/DDBJ databases">
        <authorList>
            <person name="Wang K."/>
            <person name="Tamayo M.G."/>
            <person name="Penner T.V."/>
            <person name="Cook B.W.M."/>
            <person name="Court D.A."/>
            <person name="Theriault S.S."/>
        </authorList>
    </citation>
    <scope>NUCLEOTIDE SEQUENCE [LARGE SCALE GENOMIC DNA]</scope>
</reference>
<accession>A0A6B9Y1H6</accession>
<name>A0A6B9Y1H6_9CAUD</name>
<protein>
    <submittedName>
        <fullName evidence="1">Uncharacterized protein</fullName>
    </submittedName>
</protein>
<dbReference type="Proteomes" id="UP000465071">
    <property type="component" value="Segment"/>
</dbReference>
<organism evidence="1 2">
    <name type="scientific">Enterobacter phage vB_EclM_CIP9</name>
    <dbReference type="NCBI Taxonomy" id="2696340"/>
    <lineage>
        <taxon>Viruses</taxon>
        <taxon>Duplodnaviria</taxon>
        <taxon>Heunggongvirae</taxon>
        <taxon>Uroviricota</taxon>
        <taxon>Caudoviricetes</taxon>
        <taxon>Pantevenvirales</taxon>
        <taxon>Straboviridae</taxon>
        <taxon>Tevenvirinae</taxon>
        <taxon>Kanagawavirus</taxon>
        <taxon>Kanagawavirus cipnine</taxon>
    </lineage>
</organism>
<proteinExistence type="predicted"/>
<keyword evidence="2" id="KW-1185">Reference proteome</keyword>
<sequence>MKTLKLEVVVKNVELAREIAAKSKVKIVSEKLISVCTLMVLEGDFDSLIDFNDDFFFEANRELHANYFKEIMTLEAK</sequence>
<gene>
    <name evidence="1" type="ORF">CPT_CIP9_068</name>
</gene>
<evidence type="ECO:0000313" key="1">
    <source>
        <dbReference type="EMBL" id="QHS01604.1"/>
    </source>
</evidence>
<evidence type="ECO:0000313" key="2">
    <source>
        <dbReference type="Proteomes" id="UP000465071"/>
    </source>
</evidence>
<dbReference type="EMBL" id="MN882610">
    <property type="protein sequence ID" value="QHS01604.1"/>
    <property type="molecule type" value="Genomic_DNA"/>
</dbReference>